<name>A0A9W9J4D5_9EURO</name>
<dbReference type="AlphaFoldDB" id="A0A9W9J4D5"/>
<evidence type="ECO:0000313" key="3">
    <source>
        <dbReference type="Proteomes" id="UP001150904"/>
    </source>
</evidence>
<gene>
    <name evidence="2" type="ORF">N7498_009408</name>
</gene>
<keyword evidence="3" id="KW-1185">Reference proteome</keyword>
<proteinExistence type="predicted"/>
<protein>
    <recommendedName>
        <fullName evidence="1">SMP-30/Gluconolactonase/LRE-like region domain-containing protein</fullName>
    </recommendedName>
</protein>
<organism evidence="2 3">
    <name type="scientific">Penicillium cinerascens</name>
    <dbReference type="NCBI Taxonomy" id="70096"/>
    <lineage>
        <taxon>Eukaryota</taxon>
        <taxon>Fungi</taxon>
        <taxon>Dikarya</taxon>
        <taxon>Ascomycota</taxon>
        <taxon>Pezizomycotina</taxon>
        <taxon>Eurotiomycetes</taxon>
        <taxon>Eurotiomycetidae</taxon>
        <taxon>Eurotiales</taxon>
        <taxon>Aspergillaceae</taxon>
        <taxon>Penicillium</taxon>
    </lineage>
</organism>
<dbReference type="Gene3D" id="2.120.10.30">
    <property type="entry name" value="TolB, C-terminal domain"/>
    <property type="match status" value="1"/>
</dbReference>
<dbReference type="GeneID" id="83183765"/>
<reference evidence="2" key="2">
    <citation type="journal article" date="2023" name="IMA Fungus">
        <title>Comparative genomic study of the Penicillium genus elucidates a diverse pangenome and 15 lateral gene transfer events.</title>
        <authorList>
            <person name="Petersen C."/>
            <person name="Sorensen T."/>
            <person name="Nielsen M.R."/>
            <person name="Sondergaard T.E."/>
            <person name="Sorensen J.L."/>
            <person name="Fitzpatrick D.A."/>
            <person name="Frisvad J.C."/>
            <person name="Nielsen K.L."/>
        </authorList>
    </citation>
    <scope>NUCLEOTIDE SEQUENCE</scope>
    <source>
        <strain evidence="2">IBT 15544</strain>
    </source>
</reference>
<dbReference type="InterPro" id="IPR013658">
    <property type="entry name" value="SGL"/>
</dbReference>
<comment type="caution">
    <text evidence="2">The sequence shown here is derived from an EMBL/GenBank/DDBJ whole genome shotgun (WGS) entry which is preliminary data.</text>
</comment>
<dbReference type="InterPro" id="IPR011042">
    <property type="entry name" value="6-blade_b-propeller_TolB-like"/>
</dbReference>
<dbReference type="EMBL" id="JAPQKR010000016">
    <property type="protein sequence ID" value="KAJ5190423.1"/>
    <property type="molecule type" value="Genomic_DNA"/>
</dbReference>
<sequence length="329" mass="35837">MPNATSFKAHDPRFAAIVGPSPTAELLAENKVYPFAHEAGVFFPDANNLYITSNRSIGPNGKQTVQITRVDLSKRPVTCDEIATDIPMGNGGINYGKDHVLFCGQGSMTEPSGLYRMSTTAPYKSELLKCDFNGRPFNSINDVVVHTDGSIWFTDPIYGFEQGYRPSPRLPSQVYRWHPDTGAIRAVADGFGRPNGICFSPDEQVVYITDTDRVHGDGTIDDQRVSSIYAFDVSMIHGEPSLTNRRLFAMADQGIPDGVKCDLEGNVYSGCRDGINVWSPGGVLLGRILIDGGVANFCFGRNGEIFALNEHRLWRVQLGAGVKGALLGV</sequence>
<dbReference type="SUPFAM" id="SSF63829">
    <property type="entry name" value="Calcium-dependent phosphotriesterase"/>
    <property type="match status" value="1"/>
</dbReference>
<dbReference type="Pfam" id="PF08450">
    <property type="entry name" value="SGL"/>
    <property type="match status" value="1"/>
</dbReference>
<dbReference type="PANTHER" id="PTHR47064:SF2">
    <property type="entry name" value="SMP-30_GLUCONOLACTONASE_LRE-LIKE REGION DOMAIN-CONTAINING PROTEIN-RELATED"/>
    <property type="match status" value="1"/>
</dbReference>
<evidence type="ECO:0000313" key="2">
    <source>
        <dbReference type="EMBL" id="KAJ5190423.1"/>
    </source>
</evidence>
<dbReference type="Proteomes" id="UP001150904">
    <property type="component" value="Unassembled WGS sequence"/>
</dbReference>
<dbReference type="OrthoDB" id="423498at2759"/>
<dbReference type="RefSeq" id="XP_058303363.1">
    <property type="nucleotide sequence ID" value="XM_058456464.1"/>
</dbReference>
<reference evidence="2" key="1">
    <citation type="submission" date="2022-12" db="EMBL/GenBank/DDBJ databases">
        <authorList>
            <person name="Petersen C."/>
        </authorList>
    </citation>
    <scope>NUCLEOTIDE SEQUENCE</scope>
    <source>
        <strain evidence="2">IBT 15544</strain>
    </source>
</reference>
<feature type="domain" description="SMP-30/Gluconolactonase/LRE-like region" evidence="1">
    <location>
        <begin position="29"/>
        <end position="300"/>
    </location>
</feature>
<dbReference type="InterPro" id="IPR052988">
    <property type="entry name" value="Oryzine_lactonohydrolase"/>
</dbReference>
<accession>A0A9W9J4D5</accession>
<dbReference type="PANTHER" id="PTHR47064">
    <property type="entry name" value="PUTATIVE (AFU_ORTHOLOGUE AFUA_1G08990)-RELATED"/>
    <property type="match status" value="1"/>
</dbReference>
<evidence type="ECO:0000259" key="1">
    <source>
        <dbReference type="Pfam" id="PF08450"/>
    </source>
</evidence>